<dbReference type="Proteomes" id="UP000663842">
    <property type="component" value="Unassembled WGS sequence"/>
</dbReference>
<evidence type="ECO:0000313" key="2">
    <source>
        <dbReference type="EMBL" id="CAF4187350.1"/>
    </source>
</evidence>
<dbReference type="SUPFAM" id="SSF50249">
    <property type="entry name" value="Nucleic acid-binding proteins"/>
    <property type="match status" value="3"/>
</dbReference>
<gene>
    <name evidence="2" type="ORF">UXM345_LOCUS27221</name>
</gene>
<accession>A0A820A7Z8</accession>
<reference evidence="2" key="1">
    <citation type="submission" date="2021-02" db="EMBL/GenBank/DDBJ databases">
        <authorList>
            <person name="Nowell W R."/>
        </authorList>
    </citation>
    <scope>NUCLEOTIDE SEQUENCE</scope>
</reference>
<comment type="caution">
    <text evidence="2">The sequence shown here is derived from an EMBL/GenBank/DDBJ whole genome shotgun (WGS) entry which is preliminary data.</text>
</comment>
<name>A0A820A7Z8_9BILA</name>
<dbReference type="InterPro" id="IPR012340">
    <property type="entry name" value="NA-bd_OB-fold"/>
</dbReference>
<evidence type="ECO:0000313" key="3">
    <source>
        <dbReference type="Proteomes" id="UP000663842"/>
    </source>
</evidence>
<organism evidence="2 3">
    <name type="scientific">Rotaria magnacalcarata</name>
    <dbReference type="NCBI Taxonomy" id="392030"/>
    <lineage>
        <taxon>Eukaryota</taxon>
        <taxon>Metazoa</taxon>
        <taxon>Spiralia</taxon>
        <taxon>Gnathifera</taxon>
        <taxon>Rotifera</taxon>
        <taxon>Eurotatoria</taxon>
        <taxon>Bdelloidea</taxon>
        <taxon>Philodinida</taxon>
        <taxon>Philodinidae</taxon>
        <taxon>Rotaria</taxon>
    </lineage>
</organism>
<dbReference type="InterPro" id="IPR025048">
    <property type="entry name" value="DUF3987"/>
</dbReference>
<proteinExistence type="predicted"/>
<feature type="region of interest" description="Disordered" evidence="1">
    <location>
        <begin position="723"/>
        <end position="743"/>
    </location>
</feature>
<dbReference type="AlphaFoldDB" id="A0A820A7Z8"/>
<sequence>MFLLVLSSDSETSHDLNENLTMVPILKSSISGLSSVSRNTEINEQISNVSSNIESNQTIYHTQTTINDYFIDDINSFQLIRDLNENSAKFCIRCKIIYISPIRIFGTNNKVFDAIVCDSEDEIKVVGFNDDVDRIYHLMTIIIENGRIQKSNENYRTAYSLLEIRLVTNTNVQLYNSNSFKPNIKITKKTIHDISQLVNGSNVDTEGEIINDNGVSTTTSQINGSTFHRRSIKIQDETGKINVTIWNKKNEEIPDNVINQHIRIRNGKINITYQSMFPIEQSFNYIEYQDQLFFNKKTVMSNQKCRSIMYDCTKLTPNSDIFPDEMKVIMENIVSLKKVPLMHLMVIILSGVAHWSSRTVLNIDIDWDIPLIFYGVIIGYPGSNKSTAISLIERATREVEKYLQIKIEDSHVNGSVTIESLLHELSKKTSIIQAFDEFNTFASSFSLYRTDKATYYRSVLNTLWNGPSCYFRQLVKGDVKCENPWLSIVAAAHPGTITTILKDENNQTGADGLFARFIFSARVSPEDVHKRRKREIDSITGEYAPESYCYPSLTHIMYFLYLMHHNEVLKLKISDAANEILIRTHNEYNNIVIDFQGYEDIICTLFSKSRDHLYRICGLLHLFHQACTYVLKARPQLEYLIFDDASAESIQQMAKLAQQNINEYLTISPEIARTAVELMTFYVETKKTLHGFPLKNDSCLTEIHIGPSASQTINIERSNEQLNDELSNNDDNNNNNNNDNHSILSNNSKFSSLSSSICPFDGKTIDATIKKILFCHNRIISSNRVAQMLRRPNVNSDNVKKVFVLLSNCQMGTYKIEKQKKGKPRSLFIKADLPEDKESFNYKAMAEFLNEFHLTPDQYMNTLQSSSQTSILSTNNITAEISLIRFRSSEQKNKRARLFNDNDKLENFESDTSSSCSYNSSDQYNSKTIFYNYNEIFENNNETLHMIDEYSTILIDNSDQQNSFMNNAQQLYKSNKASIYKYFTVLPSAKKFKQINNLNQNIKDFHIRCKTIYKTAIQYIGSNEKLFYATICDSSSEIKVVAFNEEVDSFYNIMITNETITIENGDVRIASEKFRSPYSIYEIRLISSTKIKSYKCISFNPIMITKNQPIQNLFYIVHGSSVDIEGTIIMDRGVSTRICNSSGTIIRNRTLQMKDETAIIYIIIWNDK</sequence>
<feature type="non-terminal residue" evidence="2">
    <location>
        <position position="1"/>
    </location>
</feature>
<dbReference type="Pfam" id="PF13148">
    <property type="entry name" value="DUF3987"/>
    <property type="match status" value="1"/>
</dbReference>
<protein>
    <submittedName>
        <fullName evidence="2">Uncharacterized protein</fullName>
    </submittedName>
</protein>
<dbReference type="Gene3D" id="2.40.50.140">
    <property type="entry name" value="Nucleic acid-binding proteins"/>
    <property type="match status" value="3"/>
</dbReference>
<dbReference type="EMBL" id="CAJOBF010005806">
    <property type="protein sequence ID" value="CAF4187350.1"/>
    <property type="molecule type" value="Genomic_DNA"/>
</dbReference>
<evidence type="ECO:0000256" key="1">
    <source>
        <dbReference type="SAM" id="MobiDB-lite"/>
    </source>
</evidence>